<keyword evidence="3" id="KW-1185">Reference proteome</keyword>
<name>A0A5P1EQI1_ASPOF</name>
<accession>A0A5P1EQI1</accession>
<keyword evidence="1" id="KW-0175">Coiled coil</keyword>
<dbReference type="AlphaFoldDB" id="A0A5P1EQI1"/>
<dbReference type="Gramene" id="ONK68275">
    <property type="protein sequence ID" value="ONK68275"/>
    <property type="gene ID" value="A4U43_C05F9550"/>
</dbReference>
<dbReference type="Proteomes" id="UP000243459">
    <property type="component" value="Chromosome 5"/>
</dbReference>
<feature type="coiled-coil region" evidence="1">
    <location>
        <begin position="24"/>
        <end position="65"/>
    </location>
</feature>
<evidence type="ECO:0000313" key="2">
    <source>
        <dbReference type="EMBL" id="ONK68275.1"/>
    </source>
</evidence>
<evidence type="ECO:0000313" key="3">
    <source>
        <dbReference type="Proteomes" id="UP000243459"/>
    </source>
</evidence>
<proteinExistence type="predicted"/>
<protein>
    <submittedName>
        <fullName evidence="2">Uncharacterized protein</fullName>
    </submittedName>
</protein>
<sequence length="77" mass="8790">MGDRGVGVDGRGFEGLECPKSSEIDRLKCKLQESNKKVEIENQATQHARDKLEKEELAQVRLQEESAYREVRIFVSP</sequence>
<dbReference type="EMBL" id="CM007385">
    <property type="protein sequence ID" value="ONK68275.1"/>
    <property type="molecule type" value="Genomic_DNA"/>
</dbReference>
<reference evidence="3" key="1">
    <citation type="journal article" date="2017" name="Nat. Commun.">
        <title>The asparagus genome sheds light on the origin and evolution of a young Y chromosome.</title>
        <authorList>
            <person name="Harkess A."/>
            <person name="Zhou J."/>
            <person name="Xu C."/>
            <person name="Bowers J.E."/>
            <person name="Van der Hulst R."/>
            <person name="Ayyampalayam S."/>
            <person name="Mercati F."/>
            <person name="Riccardi P."/>
            <person name="McKain M.R."/>
            <person name="Kakrana A."/>
            <person name="Tang H."/>
            <person name="Ray J."/>
            <person name="Groenendijk J."/>
            <person name="Arikit S."/>
            <person name="Mathioni S.M."/>
            <person name="Nakano M."/>
            <person name="Shan H."/>
            <person name="Telgmann-Rauber A."/>
            <person name="Kanno A."/>
            <person name="Yue Z."/>
            <person name="Chen H."/>
            <person name="Li W."/>
            <person name="Chen Y."/>
            <person name="Xu X."/>
            <person name="Zhang Y."/>
            <person name="Luo S."/>
            <person name="Chen H."/>
            <person name="Gao J."/>
            <person name="Mao Z."/>
            <person name="Pires J.C."/>
            <person name="Luo M."/>
            <person name="Kudrna D."/>
            <person name="Wing R.A."/>
            <person name="Meyers B.C."/>
            <person name="Yi K."/>
            <person name="Kong H."/>
            <person name="Lavrijsen P."/>
            <person name="Sunseri F."/>
            <person name="Falavigna A."/>
            <person name="Ye Y."/>
            <person name="Leebens-Mack J.H."/>
            <person name="Chen G."/>
        </authorList>
    </citation>
    <scope>NUCLEOTIDE SEQUENCE [LARGE SCALE GENOMIC DNA]</scope>
    <source>
        <strain evidence="3">cv. DH0086</strain>
    </source>
</reference>
<evidence type="ECO:0000256" key="1">
    <source>
        <dbReference type="SAM" id="Coils"/>
    </source>
</evidence>
<organism evidence="2 3">
    <name type="scientific">Asparagus officinalis</name>
    <name type="common">Garden asparagus</name>
    <dbReference type="NCBI Taxonomy" id="4686"/>
    <lineage>
        <taxon>Eukaryota</taxon>
        <taxon>Viridiplantae</taxon>
        <taxon>Streptophyta</taxon>
        <taxon>Embryophyta</taxon>
        <taxon>Tracheophyta</taxon>
        <taxon>Spermatophyta</taxon>
        <taxon>Magnoliopsida</taxon>
        <taxon>Liliopsida</taxon>
        <taxon>Asparagales</taxon>
        <taxon>Asparagaceae</taxon>
        <taxon>Asparagoideae</taxon>
        <taxon>Asparagus</taxon>
    </lineage>
</organism>
<gene>
    <name evidence="2" type="ORF">A4U43_C05F9550</name>
</gene>